<protein>
    <recommendedName>
        <fullName evidence="1">Rhodanese domain-containing protein</fullName>
    </recommendedName>
</protein>
<name>D4H2V7_DENA2</name>
<accession>D4H2V7</accession>
<dbReference type="KEGG" id="dap:Dacet_2218"/>
<evidence type="ECO:0000259" key="1">
    <source>
        <dbReference type="PROSITE" id="PS50206"/>
    </source>
</evidence>
<feature type="domain" description="Rhodanese" evidence="1">
    <location>
        <begin position="54"/>
        <end position="122"/>
    </location>
</feature>
<gene>
    <name evidence="2" type="ordered locus">Dacet_2218</name>
</gene>
<organism evidence="2 3">
    <name type="scientific">Denitrovibrio acetiphilus (strain DSM 12809 / NBRC 114555 / N2460)</name>
    <dbReference type="NCBI Taxonomy" id="522772"/>
    <lineage>
        <taxon>Bacteria</taxon>
        <taxon>Pseudomonadati</taxon>
        <taxon>Deferribacterota</taxon>
        <taxon>Deferribacteres</taxon>
        <taxon>Deferribacterales</taxon>
        <taxon>Geovibrionaceae</taxon>
        <taxon>Denitrovibrio</taxon>
    </lineage>
</organism>
<evidence type="ECO:0000313" key="3">
    <source>
        <dbReference type="Proteomes" id="UP000002012"/>
    </source>
</evidence>
<dbReference type="Pfam" id="PF00581">
    <property type="entry name" value="Rhodanese"/>
    <property type="match status" value="1"/>
</dbReference>
<proteinExistence type="predicted"/>
<dbReference type="OrthoDB" id="9814704at2"/>
<dbReference type="AlphaFoldDB" id="D4H2V7"/>
<dbReference type="InterPro" id="IPR001763">
    <property type="entry name" value="Rhodanese-like_dom"/>
</dbReference>
<dbReference type="SUPFAM" id="SSF52821">
    <property type="entry name" value="Rhodanese/Cell cycle control phosphatase"/>
    <property type="match status" value="1"/>
</dbReference>
<dbReference type="STRING" id="522772.Dacet_2218"/>
<dbReference type="Proteomes" id="UP000002012">
    <property type="component" value="Chromosome"/>
</dbReference>
<evidence type="ECO:0000313" key="2">
    <source>
        <dbReference type="EMBL" id="ADD68980.1"/>
    </source>
</evidence>
<keyword evidence="3" id="KW-1185">Reference proteome</keyword>
<dbReference type="PaxDb" id="522772-Dacet_2218"/>
<dbReference type="PROSITE" id="PS50206">
    <property type="entry name" value="RHODANESE_3"/>
    <property type="match status" value="1"/>
</dbReference>
<dbReference type="HOGENOM" id="CLU_1675038_0_0_0"/>
<reference evidence="2 3" key="1">
    <citation type="journal article" date="2010" name="Stand. Genomic Sci.">
        <title>Complete genome sequence of Denitrovibrio acetiphilus type strain (N2460).</title>
        <authorList>
            <person name="Kiss H."/>
            <person name="Lang E."/>
            <person name="Lapidus A."/>
            <person name="Copeland A."/>
            <person name="Nolan M."/>
            <person name="Glavina Del Rio T."/>
            <person name="Chen F."/>
            <person name="Lucas S."/>
            <person name="Tice H."/>
            <person name="Cheng J.F."/>
            <person name="Han C."/>
            <person name="Goodwin L."/>
            <person name="Pitluck S."/>
            <person name="Liolios K."/>
            <person name="Pati A."/>
            <person name="Ivanova N."/>
            <person name="Mavromatis K."/>
            <person name="Chen A."/>
            <person name="Palaniappan K."/>
            <person name="Land M."/>
            <person name="Hauser L."/>
            <person name="Chang Y.J."/>
            <person name="Jeffries C.D."/>
            <person name="Detter J.C."/>
            <person name="Brettin T."/>
            <person name="Spring S."/>
            <person name="Rohde M."/>
            <person name="Goker M."/>
            <person name="Woyke T."/>
            <person name="Bristow J."/>
            <person name="Eisen J.A."/>
            <person name="Markowitz V."/>
            <person name="Hugenholtz P."/>
            <person name="Kyrpides N.C."/>
            <person name="Klenk H.P."/>
        </authorList>
    </citation>
    <scope>NUCLEOTIDE SEQUENCE [LARGE SCALE GENOMIC DNA]</scope>
    <source>
        <strain evidence="3">DSM 12809 / NBRC 114555 / N2460</strain>
    </source>
</reference>
<dbReference type="EMBL" id="CP001968">
    <property type="protein sequence ID" value="ADD68980.1"/>
    <property type="molecule type" value="Genomic_DNA"/>
</dbReference>
<sequence length="157" mass="17612" precursor="true">MKKVFLVFILVVILGASGYYYMSNQPTKVASPLPMPAFGEITVEHAAPLFADGLPSDYAIVDVRTAEEFEKIHTDKTINIPVAIFEDADEPCKDIMAKLPKDKKIIFVCPFGPRSKDMYQFLTDPVEDLGCGMAKEGLYHLWANIKYKKNHIVIKGK</sequence>
<dbReference type="CDD" id="cd00158">
    <property type="entry name" value="RHOD"/>
    <property type="match status" value="1"/>
</dbReference>
<dbReference type="InterPro" id="IPR036873">
    <property type="entry name" value="Rhodanese-like_dom_sf"/>
</dbReference>
<dbReference type="eggNOG" id="COG0607">
    <property type="taxonomic scope" value="Bacteria"/>
</dbReference>
<dbReference type="RefSeq" id="WP_013011483.1">
    <property type="nucleotide sequence ID" value="NC_013943.1"/>
</dbReference>
<dbReference type="Gene3D" id="3.40.250.10">
    <property type="entry name" value="Rhodanese-like domain"/>
    <property type="match status" value="1"/>
</dbReference>
<dbReference type="InParanoid" id="D4H2V7"/>